<accession>A0A418SBT2</accession>
<reference evidence="1 2" key="1">
    <citation type="submission" date="2020-08" db="EMBL/GenBank/DDBJ databases">
        <title>Genome sequence of Rhodobacteraceae bacterium Lw-13e.</title>
        <authorList>
            <person name="Poehlein A."/>
            <person name="Wolter L."/>
            <person name="Daniel R."/>
            <person name="Brinkhoff T."/>
        </authorList>
    </citation>
    <scope>NUCLEOTIDE SEQUENCE [LARGE SCALE GENOMIC DNA]</scope>
    <source>
        <strain evidence="1 2">Lw-13e</strain>
        <plasmid evidence="1 2">p111</plasmid>
    </source>
</reference>
<geneLocation type="plasmid" evidence="1 2">
    <name>p111</name>
</geneLocation>
<dbReference type="AlphaFoldDB" id="A0A418SBT2"/>
<sequence>MRSPPPAEPETSPKITAMPGWISLPRDACGSDLAFLSGAALARLDLVVGWSAVPEVLWRDRLALSAATACAGFSGRRETTADLRDAVHLLRPGDHPGPGGEILQFWRLAASRPMTTAGLGRALPGLSPERIAALLETGRPGPATRAPGALAAMVLEAALSDRPRAETEALILADATVARGLGWPRLVPLLATGLNTRDLRKQGDDLRQACDRAIVSAARTALQLADGLLRDAAKIRAVTPKLRTRRADQAVALFLNRDVLPASALTGLMSDRAARRFCDRLVDLNALREVTGRDSFRLYGL</sequence>
<dbReference type="Proteomes" id="UP000283786">
    <property type="component" value="Plasmid p111"/>
</dbReference>
<dbReference type="KEGG" id="palw:PSAL_037940"/>
<gene>
    <name evidence="1" type="ORF">PSAL_037940</name>
</gene>
<evidence type="ECO:0008006" key="3">
    <source>
        <dbReference type="Google" id="ProtNLM"/>
    </source>
</evidence>
<dbReference type="Pfam" id="PF07183">
    <property type="entry name" value="DUF1403"/>
    <property type="match status" value="1"/>
</dbReference>
<organism evidence="1 2">
    <name type="scientific">Pseudooceanicola algae</name>
    <dbReference type="NCBI Taxonomy" id="1537215"/>
    <lineage>
        <taxon>Bacteria</taxon>
        <taxon>Pseudomonadati</taxon>
        <taxon>Pseudomonadota</taxon>
        <taxon>Alphaproteobacteria</taxon>
        <taxon>Rhodobacterales</taxon>
        <taxon>Paracoccaceae</taxon>
        <taxon>Pseudooceanicola</taxon>
    </lineage>
</organism>
<protein>
    <recommendedName>
        <fullName evidence="3">DUF1403 family protein</fullName>
    </recommendedName>
</protein>
<dbReference type="InterPro" id="IPR009843">
    <property type="entry name" value="DUF1403"/>
</dbReference>
<dbReference type="EMBL" id="CP060438">
    <property type="protein sequence ID" value="QPM92530.1"/>
    <property type="molecule type" value="Genomic_DNA"/>
</dbReference>
<dbReference type="RefSeq" id="WP_119840908.1">
    <property type="nucleotide sequence ID" value="NZ_CP060438.1"/>
</dbReference>
<evidence type="ECO:0000313" key="1">
    <source>
        <dbReference type="EMBL" id="QPM92530.1"/>
    </source>
</evidence>
<name>A0A418SBT2_9RHOB</name>
<keyword evidence="1" id="KW-0614">Plasmid</keyword>
<proteinExistence type="predicted"/>
<keyword evidence="2" id="KW-1185">Reference proteome</keyword>
<evidence type="ECO:0000313" key="2">
    <source>
        <dbReference type="Proteomes" id="UP000283786"/>
    </source>
</evidence>
<dbReference type="OrthoDB" id="7865302at2"/>